<protein>
    <submittedName>
        <fullName evidence="1">Uncharacterized protein</fullName>
    </submittedName>
</protein>
<dbReference type="AlphaFoldDB" id="A0A3S5CUT7"/>
<organism evidence="1 2">
    <name type="scientific">Protopolystoma xenopodis</name>
    <dbReference type="NCBI Taxonomy" id="117903"/>
    <lineage>
        <taxon>Eukaryota</taxon>
        <taxon>Metazoa</taxon>
        <taxon>Spiralia</taxon>
        <taxon>Lophotrochozoa</taxon>
        <taxon>Platyhelminthes</taxon>
        <taxon>Monogenea</taxon>
        <taxon>Polyopisthocotylea</taxon>
        <taxon>Polystomatidea</taxon>
        <taxon>Polystomatidae</taxon>
        <taxon>Protopolystoma</taxon>
    </lineage>
</organism>
<gene>
    <name evidence="1" type="ORF">PXEA_LOCUS32846</name>
</gene>
<dbReference type="Gene3D" id="3.40.720.10">
    <property type="entry name" value="Alkaline Phosphatase, subunit A"/>
    <property type="match status" value="1"/>
</dbReference>
<evidence type="ECO:0000313" key="2">
    <source>
        <dbReference type="Proteomes" id="UP000784294"/>
    </source>
</evidence>
<keyword evidence="2" id="KW-1185">Reference proteome</keyword>
<accession>A0A3S5CUT7</accession>
<name>A0A3S5CUT7_9PLAT</name>
<comment type="caution">
    <text evidence="1">The sequence shown here is derived from an EMBL/GenBank/DDBJ whole genome shotgun (WGS) entry which is preliminary data.</text>
</comment>
<evidence type="ECO:0000313" key="1">
    <source>
        <dbReference type="EMBL" id="VEL39406.1"/>
    </source>
</evidence>
<dbReference type="InterPro" id="IPR017850">
    <property type="entry name" value="Alkaline_phosphatase_core_sf"/>
</dbReference>
<dbReference type="EMBL" id="CAAALY010261190">
    <property type="protein sequence ID" value="VEL39406.1"/>
    <property type="molecule type" value="Genomic_DNA"/>
</dbReference>
<proteinExistence type="predicted"/>
<reference evidence="1" key="1">
    <citation type="submission" date="2018-11" db="EMBL/GenBank/DDBJ databases">
        <authorList>
            <consortium name="Pathogen Informatics"/>
        </authorList>
    </citation>
    <scope>NUCLEOTIDE SEQUENCE</scope>
</reference>
<dbReference type="Proteomes" id="UP000784294">
    <property type="component" value="Unassembled WGS sequence"/>
</dbReference>
<sequence>MRLGHPIRVSLMVPNRMETRAAHAYDPLLPEMSPLLIGSGPDLKIQQSNDPGQYDRLQQVDLYAILAYLLGVPRPIWNNASLARVAHLLEPSPGKIAIRRWFRHSIPPRG</sequence>